<feature type="compositionally biased region" description="Basic residues" evidence="1">
    <location>
        <begin position="28"/>
        <end position="44"/>
    </location>
</feature>
<feature type="region of interest" description="Disordered" evidence="1">
    <location>
        <begin position="192"/>
        <end position="251"/>
    </location>
</feature>
<dbReference type="Proteomes" id="UP000799444">
    <property type="component" value="Unassembled WGS sequence"/>
</dbReference>
<feature type="compositionally biased region" description="Pro residues" evidence="1">
    <location>
        <begin position="10"/>
        <end position="19"/>
    </location>
</feature>
<feature type="compositionally biased region" description="Acidic residues" evidence="1">
    <location>
        <begin position="325"/>
        <end position="339"/>
    </location>
</feature>
<evidence type="ECO:0000256" key="1">
    <source>
        <dbReference type="SAM" id="MobiDB-lite"/>
    </source>
</evidence>
<protein>
    <submittedName>
        <fullName evidence="2">Uncharacterized protein</fullName>
    </submittedName>
</protein>
<proteinExistence type="predicted"/>
<evidence type="ECO:0000313" key="3">
    <source>
        <dbReference type="Proteomes" id="UP000799444"/>
    </source>
</evidence>
<feature type="region of interest" description="Disordered" evidence="1">
    <location>
        <begin position="280"/>
        <end position="374"/>
    </location>
</feature>
<name>A0A9P4V8U1_9PLEO</name>
<gene>
    <name evidence="2" type="ORF">EJ04DRAFT_507687</name>
</gene>
<feature type="compositionally biased region" description="Polar residues" evidence="1">
    <location>
        <begin position="156"/>
        <end position="166"/>
    </location>
</feature>
<feature type="compositionally biased region" description="Basic and acidic residues" evidence="1">
    <location>
        <begin position="239"/>
        <end position="251"/>
    </location>
</feature>
<dbReference type="EMBL" id="ML996099">
    <property type="protein sequence ID" value="KAF2740668.1"/>
    <property type="molecule type" value="Genomic_DNA"/>
</dbReference>
<sequence length="469" mass="52294">MGLPMWRAPSPEPRQPPKLDPTAPARSPIRRRPSFAGRRARATRSPRSPRWLETDFLPSASRFAPTEPAPRPQSARDDDAPALRPPPPPVPESRNYSSFRDDDSLMRMRRERYYSSIHPSGRPNFGEFTRSPRPLPALTPNFAPAVATRSRLHRAPSQSRLRSTSPEPRPTISRGSWADLYQATRRENAAFMDALDDNSDNAVGSPPLRRMGRRGIADGPLPSSSLRESWSPAASIDGLGDRDRSVSPAEDHWDTMLTTVVQDPLAPTAESSFTSAAASASFSNSHPSSRAGSSNSNSAASSRTHLTVPSRRHSTTEQFMRACDTSDDDTASDTEEEDLETRRSFLRARRFEAPDAPPSRNPNRYSRGIRDRSRETTAYVRSYYESGAGRNNVRQTERPLGGQLDGTGDAYTNDMHDELQALDSQLRDARAVLEQLTRRDDVPDEFWASVGLSRSMADRVERLQQREQS</sequence>
<feature type="compositionally biased region" description="Basic and acidic residues" evidence="1">
    <location>
        <begin position="99"/>
        <end position="113"/>
    </location>
</feature>
<reference evidence="2" key="1">
    <citation type="journal article" date="2020" name="Stud. Mycol.">
        <title>101 Dothideomycetes genomes: a test case for predicting lifestyles and emergence of pathogens.</title>
        <authorList>
            <person name="Haridas S."/>
            <person name="Albert R."/>
            <person name="Binder M."/>
            <person name="Bloem J."/>
            <person name="Labutti K."/>
            <person name="Salamov A."/>
            <person name="Andreopoulos B."/>
            <person name="Baker S."/>
            <person name="Barry K."/>
            <person name="Bills G."/>
            <person name="Bluhm B."/>
            <person name="Cannon C."/>
            <person name="Castanera R."/>
            <person name="Culley D."/>
            <person name="Daum C."/>
            <person name="Ezra D."/>
            <person name="Gonzalez J."/>
            <person name="Henrissat B."/>
            <person name="Kuo A."/>
            <person name="Liang C."/>
            <person name="Lipzen A."/>
            <person name="Lutzoni F."/>
            <person name="Magnuson J."/>
            <person name="Mondo S."/>
            <person name="Nolan M."/>
            <person name="Ohm R."/>
            <person name="Pangilinan J."/>
            <person name="Park H.-J."/>
            <person name="Ramirez L."/>
            <person name="Alfaro M."/>
            <person name="Sun H."/>
            <person name="Tritt A."/>
            <person name="Yoshinaga Y."/>
            <person name="Zwiers L.-H."/>
            <person name="Turgeon B."/>
            <person name="Goodwin S."/>
            <person name="Spatafora J."/>
            <person name="Crous P."/>
            <person name="Grigoriev I."/>
        </authorList>
    </citation>
    <scope>NUCLEOTIDE SEQUENCE</scope>
    <source>
        <strain evidence="2">CBS 125425</strain>
    </source>
</reference>
<keyword evidence="3" id="KW-1185">Reference proteome</keyword>
<feature type="compositionally biased region" description="Low complexity" evidence="1">
    <location>
        <begin position="280"/>
        <end position="302"/>
    </location>
</feature>
<comment type="caution">
    <text evidence="2">The sequence shown here is derived from an EMBL/GenBank/DDBJ whole genome shotgun (WGS) entry which is preliminary data.</text>
</comment>
<accession>A0A9P4V8U1</accession>
<dbReference type="OrthoDB" id="3946700at2759"/>
<dbReference type="AlphaFoldDB" id="A0A9P4V8U1"/>
<evidence type="ECO:0000313" key="2">
    <source>
        <dbReference type="EMBL" id="KAF2740668.1"/>
    </source>
</evidence>
<organism evidence="2 3">
    <name type="scientific">Polyplosphaeria fusca</name>
    <dbReference type="NCBI Taxonomy" id="682080"/>
    <lineage>
        <taxon>Eukaryota</taxon>
        <taxon>Fungi</taxon>
        <taxon>Dikarya</taxon>
        <taxon>Ascomycota</taxon>
        <taxon>Pezizomycotina</taxon>
        <taxon>Dothideomycetes</taxon>
        <taxon>Pleosporomycetidae</taxon>
        <taxon>Pleosporales</taxon>
        <taxon>Tetraplosphaeriaceae</taxon>
        <taxon>Polyplosphaeria</taxon>
    </lineage>
</organism>
<feature type="region of interest" description="Disordered" evidence="1">
    <location>
        <begin position="1"/>
        <end position="177"/>
    </location>
</feature>